<accession>A0ABD1XV35</accession>
<evidence type="ECO:0000313" key="2">
    <source>
        <dbReference type="Proteomes" id="UP001605036"/>
    </source>
</evidence>
<sequence length="70" mass="7675">MILGSSRPKLVASGSALTFLASHTGLDYYSLSGASLVHCESRRVREKLQTLVRRWLKQNVITLTVGCLGK</sequence>
<dbReference type="EMBL" id="JBHFFA010000007">
    <property type="protein sequence ID" value="KAL2612810.1"/>
    <property type="molecule type" value="Genomic_DNA"/>
</dbReference>
<keyword evidence="2" id="KW-1185">Reference proteome</keyword>
<evidence type="ECO:0000313" key="1">
    <source>
        <dbReference type="EMBL" id="KAL2612810.1"/>
    </source>
</evidence>
<dbReference type="Proteomes" id="UP001605036">
    <property type="component" value="Unassembled WGS sequence"/>
</dbReference>
<reference evidence="1 2" key="1">
    <citation type="submission" date="2024-09" db="EMBL/GenBank/DDBJ databases">
        <title>Chromosome-scale assembly of Riccia fluitans.</title>
        <authorList>
            <person name="Paukszto L."/>
            <person name="Sawicki J."/>
            <person name="Karawczyk K."/>
            <person name="Piernik-Szablinska J."/>
            <person name="Szczecinska M."/>
            <person name="Mazdziarz M."/>
        </authorList>
    </citation>
    <scope>NUCLEOTIDE SEQUENCE [LARGE SCALE GENOMIC DNA]</scope>
    <source>
        <strain evidence="1">Rf_01</strain>
        <tissue evidence="1">Aerial parts of the thallus</tissue>
    </source>
</reference>
<name>A0ABD1XV35_9MARC</name>
<organism evidence="1 2">
    <name type="scientific">Riccia fluitans</name>
    <dbReference type="NCBI Taxonomy" id="41844"/>
    <lineage>
        <taxon>Eukaryota</taxon>
        <taxon>Viridiplantae</taxon>
        <taxon>Streptophyta</taxon>
        <taxon>Embryophyta</taxon>
        <taxon>Marchantiophyta</taxon>
        <taxon>Marchantiopsida</taxon>
        <taxon>Marchantiidae</taxon>
        <taxon>Marchantiales</taxon>
        <taxon>Ricciaceae</taxon>
        <taxon>Riccia</taxon>
    </lineage>
</organism>
<proteinExistence type="predicted"/>
<comment type="caution">
    <text evidence="1">The sequence shown here is derived from an EMBL/GenBank/DDBJ whole genome shotgun (WGS) entry which is preliminary data.</text>
</comment>
<gene>
    <name evidence="1" type="ORF">R1flu_024502</name>
</gene>
<protein>
    <submittedName>
        <fullName evidence="1">Uncharacterized protein</fullName>
    </submittedName>
</protein>
<dbReference type="AlphaFoldDB" id="A0ABD1XV35"/>